<dbReference type="Proteomes" id="UP000319949">
    <property type="component" value="Unassembled WGS sequence"/>
</dbReference>
<organism evidence="3 4">
    <name type="scientific">Bradyrhizobium stylosanthis</name>
    <dbReference type="NCBI Taxonomy" id="1803665"/>
    <lineage>
        <taxon>Bacteria</taxon>
        <taxon>Pseudomonadati</taxon>
        <taxon>Pseudomonadota</taxon>
        <taxon>Alphaproteobacteria</taxon>
        <taxon>Hyphomicrobiales</taxon>
        <taxon>Nitrobacteraceae</taxon>
        <taxon>Bradyrhizobium</taxon>
    </lineage>
</organism>
<dbReference type="PANTHER" id="PTHR38599:SF1">
    <property type="entry name" value="CUPIN DOMAIN PROTEIN (AFU_ORTHOLOGUE AFUA_3G13620)"/>
    <property type="match status" value="1"/>
</dbReference>
<dbReference type="InterPro" id="IPR013096">
    <property type="entry name" value="Cupin_2"/>
</dbReference>
<dbReference type="InterPro" id="IPR014710">
    <property type="entry name" value="RmlC-like_jellyroll"/>
</dbReference>
<evidence type="ECO:0000256" key="1">
    <source>
        <dbReference type="SAM" id="SignalP"/>
    </source>
</evidence>
<accession>A0A560E2F9</accession>
<dbReference type="InterPro" id="IPR011051">
    <property type="entry name" value="RmlC_Cupin_sf"/>
</dbReference>
<evidence type="ECO:0000313" key="4">
    <source>
        <dbReference type="Proteomes" id="UP000319949"/>
    </source>
</evidence>
<dbReference type="STRING" id="1803665.GCA_001641335_02504"/>
<name>A0A560E2F9_9BRAD</name>
<dbReference type="PANTHER" id="PTHR38599">
    <property type="entry name" value="CUPIN DOMAIN PROTEIN (AFU_ORTHOLOGUE AFUA_3G13620)"/>
    <property type="match status" value="1"/>
</dbReference>
<feature type="signal peptide" evidence="1">
    <location>
        <begin position="1"/>
        <end position="18"/>
    </location>
</feature>
<keyword evidence="1" id="KW-0732">Signal</keyword>
<proteinExistence type="predicted"/>
<feature type="domain" description="Cupin type-2" evidence="2">
    <location>
        <begin position="41"/>
        <end position="109"/>
    </location>
</feature>
<dbReference type="RefSeq" id="WP_145658267.1">
    <property type="nucleotide sequence ID" value="NZ_VITK01000002.1"/>
</dbReference>
<dbReference type="SUPFAM" id="SSF51182">
    <property type="entry name" value="RmlC-like cupins"/>
    <property type="match status" value="1"/>
</dbReference>
<gene>
    <name evidence="3" type="ORF">FBZ96_10216</name>
</gene>
<dbReference type="EMBL" id="VITK01000002">
    <property type="protein sequence ID" value="TWB03545.1"/>
    <property type="molecule type" value="Genomic_DNA"/>
</dbReference>
<dbReference type="AlphaFoldDB" id="A0A560E2F9"/>
<keyword evidence="4" id="KW-1185">Reference proteome</keyword>
<feature type="chain" id="PRO_5022012143" evidence="1">
    <location>
        <begin position="19"/>
        <end position="123"/>
    </location>
</feature>
<evidence type="ECO:0000259" key="2">
    <source>
        <dbReference type="Pfam" id="PF07883"/>
    </source>
</evidence>
<protein>
    <submittedName>
        <fullName evidence="3">Cupin domain</fullName>
    </submittedName>
</protein>
<dbReference type="OrthoDB" id="8447070at2"/>
<dbReference type="Gene3D" id="2.60.120.10">
    <property type="entry name" value="Jelly Rolls"/>
    <property type="match status" value="1"/>
</dbReference>
<evidence type="ECO:0000313" key="3">
    <source>
        <dbReference type="EMBL" id="TWB03545.1"/>
    </source>
</evidence>
<sequence length="123" mass="13283">MLRLAVALFLAFTCSAQAQTNRQELKRADLTGTNMEIIISVVDVAPGNNLSRHTHHGEEAVYVLEGATLALPDGKEIQFPTGAANINVRDVPHAGFKIAGDKTLKMLTVHIIDKGKPMIEPAQ</sequence>
<comment type="caution">
    <text evidence="3">The sequence shown here is derived from an EMBL/GenBank/DDBJ whole genome shotgun (WGS) entry which is preliminary data.</text>
</comment>
<dbReference type="Pfam" id="PF07883">
    <property type="entry name" value="Cupin_2"/>
    <property type="match status" value="1"/>
</dbReference>
<reference evidence="3 4" key="1">
    <citation type="submission" date="2019-06" db="EMBL/GenBank/DDBJ databases">
        <title>Genomic Encyclopedia of Type Strains, Phase IV (KMG-V): Genome sequencing to study the core and pangenomes of soil and plant-associated prokaryotes.</title>
        <authorList>
            <person name="Whitman W."/>
        </authorList>
    </citation>
    <scope>NUCLEOTIDE SEQUENCE [LARGE SCALE GENOMIC DNA]</scope>
    <source>
        <strain evidence="3 4">BR 510</strain>
    </source>
</reference>